<organism evidence="2 3">
    <name type="scientific">Ditylenchus dipsaci</name>
    <dbReference type="NCBI Taxonomy" id="166011"/>
    <lineage>
        <taxon>Eukaryota</taxon>
        <taxon>Metazoa</taxon>
        <taxon>Ecdysozoa</taxon>
        <taxon>Nematoda</taxon>
        <taxon>Chromadorea</taxon>
        <taxon>Rhabditida</taxon>
        <taxon>Tylenchina</taxon>
        <taxon>Tylenchomorpha</taxon>
        <taxon>Sphaerularioidea</taxon>
        <taxon>Anguinidae</taxon>
        <taxon>Anguininae</taxon>
        <taxon>Ditylenchus</taxon>
    </lineage>
</organism>
<dbReference type="WBParaSite" id="jg24836">
    <property type="protein sequence ID" value="jg24836"/>
    <property type="gene ID" value="jg24836"/>
</dbReference>
<sequence>MTPPKISDLQNKLRLAEERATKAEEKCYLLEQEKLNLERKHEKCNCLKDSVLSSQSKKEKQDAYETFLSRDKMKWLDDSSDEEPEEQAELQRNFDGFDDIDEDDWVAFSVELLERP</sequence>
<reference evidence="3" key="1">
    <citation type="submission" date="2022-11" db="UniProtKB">
        <authorList>
            <consortium name="WormBaseParasite"/>
        </authorList>
    </citation>
    <scope>IDENTIFICATION</scope>
</reference>
<keyword evidence="2" id="KW-1185">Reference proteome</keyword>
<feature type="coiled-coil region" evidence="1">
    <location>
        <begin position="6"/>
        <end position="50"/>
    </location>
</feature>
<accession>A0A915E1A6</accession>
<evidence type="ECO:0000313" key="2">
    <source>
        <dbReference type="Proteomes" id="UP000887574"/>
    </source>
</evidence>
<dbReference type="AlphaFoldDB" id="A0A915E1A6"/>
<evidence type="ECO:0000313" key="3">
    <source>
        <dbReference type="WBParaSite" id="jg24836"/>
    </source>
</evidence>
<name>A0A915E1A6_9BILA</name>
<protein>
    <submittedName>
        <fullName evidence="3">Uncharacterized protein</fullName>
    </submittedName>
</protein>
<evidence type="ECO:0000256" key="1">
    <source>
        <dbReference type="SAM" id="Coils"/>
    </source>
</evidence>
<keyword evidence="1" id="KW-0175">Coiled coil</keyword>
<dbReference type="Proteomes" id="UP000887574">
    <property type="component" value="Unplaced"/>
</dbReference>
<proteinExistence type="predicted"/>